<sequence>MKGLLLIRKYFNNFVSFYKNNNTFASVLVKQ</sequence>
<dbReference type="AlphaFoldDB" id="A0A6N2UPT0"/>
<dbReference type="EMBL" id="CACRTC010000024">
    <property type="protein sequence ID" value="VYT20214.1"/>
    <property type="molecule type" value="Genomic_DNA"/>
</dbReference>
<organism evidence="1">
    <name type="scientific">Bacteroides uniformis</name>
    <dbReference type="NCBI Taxonomy" id="820"/>
    <lineage>
        <taxon>Bacteria</taxon>
        <taxon>Pseudomonadati</taxon>
        <taxon>Bacteroidota</taxon>
        <taxon>Bacteroidia</taxon>
        <taxon>Bacteroidales</taxon>
        <taxon>Bacteroidaceae</taxon>
        <taxon>Bacteroides</taxon>
    </lineage>
</organism>
<proteinExistence type="predicted"/>
<evidence type="ECO:0000313" key="1">
    <source>
        <dbReference type="EMBL" id="VYT20214.1"/>
    </source>
</evidence>
<reference evidence="1" key="1">
    <citation type="submission" date="2019-11" db="EMBL/GenBank/DDBJ databases">
        <authorList>
            <person name="Feng L."/>
        </authorList>
    </citation>
    <scope>NUCLEOTIDE SEQUENCE</scope>
    <source>
        <strain evidence="1">BuniformisLFYP32</strain>
    </source>
</reference>
<name>A0A6N2UPT0_BACUN</name>
<accession>A0A6N2UPT0</accession>
<gene>
    <name evidence="1" type="ORF">BULFYP32_02281</name>
</gene>
<protein>
    <submittedName>
        <fullName evidence="1">Uncharacterized protein</fullName>
    </submittedName>
</protein>